<evidence type="ECO:0000256" key="1">
    <source>
        <dbReference type="SAM" id="MobiDB-lite"/>
    </source>
</evidence>
<feature type="region of interest" description="Disordered" evidence="1">
    <location>
        <begin position="166"/>
        <end position="195"/>
    </location>
</feature>
<dbReference type="AlphaFoldDB" id="A0A6J6FF89"/>
<dbReference type="EMBL" id="CAEZTS010000146">
    <property type="protein sequence ID" value="CAB4587591.1"/>
    <property type="molecule type" value="Genomic_DNA"/>
</dbReference>
<sequence length="195" mass="19679">MTPLLDVLVTVPSVDPPGADTSTAVPQFEYGARRPSRPVAPTLTTPSQLPGANIDAFDEALPAAAITTAPRLIAPSIASCNEAGHADSTANDRLITFAGVALAGAPSTAPPEAHVMEAAMSESRPPRHDNARTGCTLALGATPATPSESFARAAITPAIAVPCHVESRTGVTSRQSPGSVGLSSRPSEPNAIGST</sequence>
<name>A0A6J6FF89_9ZZZZ</name>
<organism evidence="2">
    <name type="scientific">freshwater metagenome</name>
    <dbReference type="NCBI Taxonomy" id="449393"/>
    <lineage>
        <taxon>unclassified sequences</taxon>
        <taxon>metagenomes</taxon>
        <taxon>ecological metagenomes</taxon>
    </lineage>
</organism>
<reference evidence="2" key="1">
    <citation type="submission" date="2020-05" db="EMBL/GenBank/DDBJ databases">
        <authorList>
            <person name="Chiriac C."/>
            <person name="Salcher M."/>
            <person name="Ghai R."/>
            <person name="Kavagutti S V."/>
        </authorList>
    </citation>
    <scope>NUCLEOTIDE SEQUENCE</scope>
</reference>
<accession>A0A6J6FF89</accession>
<gene>
    <name evidence="2" type="ORF">UFOPK1722_01452</name>
</gene>
<protein>
    <submittedName>
        <fullName evidence="2">Unannotated protein</fullName>
    </submittedName>
</protein>
<feature type="compositionally biased region" description="Polar residues" evidence="1">
    <location>
        <begin position="169"/>
        <end position="195"/>
    </location>
</feature>
<proteinExistence type="predicted"/>
<evidence type="ECO:0000313" key="2">
    <source>
        <dbReference type="EMBL" id="CAB4587591.1"/>
    </source>
</evidence>